<evidence type="ECO:0000256" key="1">
    <source>
        <dbReference type="ARBA" id="ARBA00009670"/>
    </source>
</evidence>
<evidence type="ECO:0000256" key="3">
    <source>
        <dbReference type="ARBA" id="ARBA00022741"/>
    </source>
</evidence>
<dbReference type="CDD" id="cd13970">
    <property type="entry name" value="ABC1_ADCK3"/>
    <property type="match status" value="1"/>
</dbReference>
<dbReference type="InterPro" id="IPR004147">
    <property type="entry name" value="ABC1_dom"/>
</dbReference>
<dbReference type="SUPFAM" id="SSF56112">
    <property type="entry name" value="Protein kinase-like (PK-like)"/>
    <property type="match status" value="1"/>
</dbReference>
<evidence type="ECO:0000259" key="5">
    <source>
        <dbReference type="Pfam" id="PF03109"/>
    </source>
</evidence>
<dbReference type="GO" id="GO:0005524">
    <property type="term" value="F:ATP binding"/>
    <property type="evidence" value="ECO:0007669"/>
    <property type="project" value="UniProtKB-KW"/>
</dbReference>
<dbReference type="InterPro" id="IPR034646">
    <property type="entry name" value="ADCK3_dom"/>
</dbReference>
<dbReference type="EMBL" id="CAEZWD010000065">
    <property type="protein sequence ID" value="CAB4650109.1"/>
    <property type="molecule type" value="Genomic_DNA"/>
</dbReference>
<keyword evidence="2" id="KW-0808">Transferase</keyword>
<dbReference type="AlphaFoldDB" id="A0A6J6KQ92"/>
<dbReference type="GO" id="GO:0016740">
    <property type="term" value="F:transferase activity"/>
    <property type="evidence" value="ECO:0007669"/>
    <property type="project" value="UniProtKB-KW"/>
</dbReference>
<name>A0A6J6KQ92_9ZZZZ</name>
<evidence type="ECO:0000256" key="2">
    <source>
        <dbReference type="ARBA" id="ARBA00022679"/>
    </source>
</evidence>
<organism evidence="6">
    <name type="scientific">freshwater metagenome</name>
    <dbReference type="NCBI Taxonomy" id="449393"/>
    <lineage>
        <taxon>unclassified sequences</taxon>
        <taxon>metagenomes</taxon>
        <taxon>ecological metagenomes</taxon>
    </lineage>
</organism>
<accession>A0A6J6KQ92</accession>
<evidence type="ECO:0000256" key="4">
    <source>
        <dbReference type="ARBA" id="ARBA00022840"/>
    </source>
</evidence>
<sequence length="440" mass="48314">MSDLSQSGMTRSARIAALPIRHAGRRALGLGKRLGGMSAQDATAQAQAKTAEQIFSVLGELKGGAMKLGQALSVFESVLPDDVAGPYRESLTKLQDSAPPMAIESVHQVLQESLGENWRERFTSFDDEPAAAASIGQVHRAVWHDGRDVAVKIQYPGASGALLADLQQLSRFGRLFAGFFPGIDVRAILRELTDCVAEELDYLHESKVQRKFAVGFDGHPDYFIPHVLAAAENVIVTEWVEGKSLARLIESGTQEERDHFGKMYLRFLLSGPSHVGLLHADPHPGNFKVMPDGRLAILDFGATADLPDGLPPAMGTLLKIALVGDSESVVAGLREEGFIRPGIELDPQSLLDYLGPFTEPAQVPVFKHNREWIREQFERTSDPRNADWSIGMKINLPPNYVMIHRVWLGSIGVLCQLESEFSVRDEFAQWVPGFAEEVKS</sequence>
<reference evidence="6" key="1">
    <citation type="submission" date="2020-05" db="EMBL/GenBank/DDBJ databases">
        <authorList>
            <person name="Chiriac C."/>
            <person name="Salcher M."/>
            <person name="Ghai R."/>
            <person name="Kavagutti S V."/>
        </authorList>
    </citation>
    <scope>NUCLEOTIDE SEQUENCE</scope>
</reference>
<evidence type="ECO:0000313" key="6">
    <source>
        <dbReference type="EMBL" id="CAB4650109.1"/>
    </source>
</evidence>
<feature type="domain" description="ABC1 atypical kinase-like" evidence="5">
    <location>
        <begin position="93"/>
        <end position="330"/>
    </location>
</feature>
<proteinExistence type="inferred from homology"/>
<comment type="similarity">
    <text evidence="1">Belongs to the protein kinase superfamily. ADCK protein kinase family.</text>
</comment>
<dbReference type="PANTHER" id="PTHR43851:SF3">
    <property type="entry name" value="COENZYME Q8"/>
    <property type="match status" value="1"/>
</dbReference>
<dbReference type="PANTHER" id="PTHR43851">
    <property type="match status" value="1"/>
</dbReference>
<gene>
    <name evidence="6" type="ORF">UFOPK2171_00606</name>
</gene>
<dbReference type="Pfam" id="PF03109">
    <property type="entry name" value="ABC1"/>
    <property type="match status" value="1"/>
</dbReference>
<dbReference type="InterPro" id="IPR051409">
    <property type="entry name" value="Atypical_kinase_ADCK"/>
</dbReference>
<keyword evidence="3" id="KW-0547">Nucleotide-binding</keyword>
<dbReference type="InterPro" id="IPR011009">
    <property type="entry name" value="Kinase-like_dom_sf"/>
</dbReference>
<keyword evidence="4" id="KW-0067">ATP-binding</keyword>
<protein>
    <submittedName>
        <fullName evidence="6">Unannotated protein</fullName>
    </submittedName>
</protein>
<dbReference type="Gene3D" id="1.10.510.10">
    <property type="entry name" value="Transferase(Phosphotransferase) domain 1"/>
    <property type="match status" value="1"/>
</dbReference>